<accession>A0A1Y2HVG3</accession>
<evidence type="ECO:0000256" key="1">
    <source>
        <dbReference type="SAM" id="MobiDB-lite"/>
    </source>
</evidence>
<proteinExistence type="predicted"/>
<feature type="compositionally biased region" description="Basic and acidic residues" evidence="1">
    <location>
        <begin position="281"/>
        <end position="294"/>
    </location>
</feature>
<feature type="compositionally biased region" description="Basic and acidic residues" evidence="1">
    <location>
        <begin position="232"/>
        <end position="247"/>
    </location>
</feature>
<feature type="compositionally biased region" description="Low complexity" evidence="1">
    <location>
        <begin position="352"/>
        <end position="363"/>
    </location>
</feature>
<feature type="compositionally biased region" description="Polar residues" evidence="1">
    <location>
        <begin position="251"/>
        <end position="260"/>
    </location>
</feature>
<feature type="compositionally biased region" description="Low complexity" evidence="1">
    <location>
        <begin position="656"/>
        <end position="671"/>
    </location>
</feature>
<feature type="compositionally biased region" description="Low complexity" evidence="1">
    <location>
        <begin position="1"/>
        <end position="23"/>
    </location>
</feature>
<dbReference type="EMBL" id="MCFL01000008">
    <property type="protein sequence ID" value="ORZ38607.1"/>
    <property type="molecule type" value="Genomic_DNA"/>
</dbReference>
<feature type="compositionally biased region" description="Low complexity" evidence="1">
    <location>
        <begin position="94"/>
        <end position="107"/>
    </location>
</feature>
<gene>
    <name evidence="2" type="ORF">BCR44DRAFT_42497</name>
</gene>
<dbReference type="Proteomes" id="UP000193411">
    <property type="component" value="Unassembled WGS sequence"/>
</dbReference>
<feature type="compositionally biased region" description="Low complexity" evidence="1">
    <location>
        <begin position="627"/>
        <end position="637"/>
    </location>
</feature>
<feature type="region of interest" description="Disordered" evidence="1">
    <location>
        <begin position="482"/>
        <end position="591"/>
    </location>
</feature>
<feature type="compositionally biased region" description="Basic and acidic residues" evidence="1">
    <location>
        <begin position="419"/>
        <end position="435"/>
    </location>
</feature>
<evidence type="ECO:0000313" key="3">
    <source>
        <dbReference type="Proteomes" id="UP000193411"/>
    </source>
</evidence>
<feature type="compositionally biased region" description="Low complexity" evidence="1">
    <location>
        <begin position="391"/>
        <end position="413"/>
    </location>
</feature>
<protein>
    <submittedName>
        <fullName evidence="2">Uncharacterized protein</fullName>
    </submittedName>
</protein>
<feature type="region of interest" description="Disordered" evidence="1">
    <location>
        <begin position="627"/>
        <end position="694"/>
    </location>
</feature>
<sequence length="694" mass="73485">MDSSSPLTTPETSAPPSARSTSPVGDPQIPLPAIVLRSSRHSSSPEQSVTPKRSSLSGARLLAQPVRTPSPLQGGSPAGSPTPRANQMAPSMIRSRSPRQGRSSPKSRSPPLPHPLVRSKSPLRNEVANANRGPVLDTDDEFEQELDHAASSDDLQQPPPPPLHAEPERYEPRHVRASTLDTNPLMPGEVVYVDRSSSGPSTPVSPPRPNSINRQRPPSSPVIALPSLSPTRGDHQADCEHAVHLSEEQVTDQPQSSSALSLDEEVAARALAKDLPFNQLSREEQLAIKRMRERERKRKLKGRASRVEPPPQLRRMTKASKSSLPAPDLSQSSPLTTPADSPAMSPVRTRRSAASSAAASRATTPPPPPPPLPSRLNVSAPERAPKRGRALSTSSLDSINSISSSSSSSPTASDAEDSPEVRHQKALARRRERDRVRRSKVKAQRLANLGVDNPAALETSFKAHNVRDETGRFMKLEKSVELGLIPVGDGGAPEASSGTGRRDRKRKHRSPSPGAAAESDMAAVSKDAAKRKAKSRRVDASHERHAAAVPVTPVQSTSGASKKKKLPQEPPASARRADRLREAGTAPAQKVTLFEAFNQIEANATTLGLRASRRAGGTVTPTAVAAAGSAANGPVSVDAETHKDQGFAGKGKAKAKPAANGAGERLSSSSSSRRKTRSGAGSPVSVSELSDLSE</sequence>
<feature type="compositionally biased region" description="Pro residues" evidence="1">
    <location>
        <begin position="364"/>
        <end position="373"/>
    </location>
</feature>
<feature type="compositionally biased region" description="Basic residues" evidence="1">
    <location>
        <begin position="295"/>
        <end position="304"/>
    </location>
</feature>
<feature type="compositionally biased region" description="Polar residues" evidence="1">
    <location>
        <begin position="45"/>
        <end position="57"/>
    </location>
</feature>
<feature type="compositionally biased region" description="Polar residues" evidence="1">
    <location>
        <begin position="319"/>
        <end position="339"/>
    </location>
</feature>
<keyword evidence="3" id="KW-1185">Reference proteome</keyword>
<evidence type="ECO:0000313" key="2">
    <source>
        <dbReference type="EMBL" id="ORZ38607.1"/>
    </source>
</evidence>
<feature type="region of interest" description="Disordered" evidence="1">
    <location>
        <begin position="1"/>
        <end position="457"/>
    </location>
</feature>
<name>A0A1Y2HVG3_9FUNG</name>
<dbReference type="AlphaFoldDB" id="A0A1Y2HVG3"/>
<organism evidence="2 3">
    <name type="scientific">Catenaria anguillulae PL171</name>
    <dbReference type="NCBI Taxonomy" id="765915"/>
    <lineage>
        <taxon>Eukaryota</taxon>
        <taxon>Fungi</taxon>
        <taxon>Fungi incertae sedis</taxon>
        <taxon>Blastocladiomycota</taxon>
        <taxon>Blastocladiomycetes</taxon>
        <taxon>Blastocladiales</taxon>
        <taxon>Catenariaceae</taxon>
        <taxon>Catenaria</taxon>
    </lineage>
</organism>
<reference evidence="2 3" key="1">
    <citation type="submission" date="2016-07" db="EMBL/GenBank/DDBJ databases">
        <title>Pervasive Adenine N6-methylation of Active Genes in Fungi.</title>
        <authorList>
            <consortium name="DOE Joint Genome Institute"/>
            <person name="Mondo S.J."/>
            <person name="Dannebaum R.O."/>
            <person name="Kuo R.C."/>
            <person name="Labutti K."/>
            <person name="Haridas S."/>
            <person name="Kuo A."/>
            <person name="Salamov A."/>
            <person name="Ahrendt S.R."/>
            <person name="Lipzen A."/>
            <person name="Sullivan W."/>
            <person name="Andreopoulos W.B."/>
            <person name="Clum A."/>
            <person name="Lindquist E."/>
            <person name="Daum C."/>
            <person name="Ramamoorthy G.K."/>
            <person name="Gryganskyi A."/>
            <person name="Culley D."/>
            <person name="Magnuson J.K."/>
            <person name="James T.Y."/>
            <person name="O'Malley M.A."/>
            <person name="Stajich J.E."/>
            <person name="Spatafora J.W."/>
            <person name="Visel A."/>
            <person name="Grigoriev I.V."/>
        </authorList>
    </citation>
    <scope>NUCLEOTIDE SEQUENCE [LARGE SCALE GENOMIC DNA]</scope>
    <source>
        <strain evidence="2 3">PL171</strain>
    </source>
</reference>
<feature type="compositionally biased region" description="Basic and acidic residues" evidence="1">
    <location>
        <begin position="536"/>
        <end position="546"/>
    </location>
</feature>
<feature type="compositionally biased region" description="Basic and acidic residues" evidence="1">
    <location>
        <begin position="165"/>
        <end position="174"/>
    </location>
</feature>
<comment type="caution">
    <text evidence="2">The sequence shown here is derived from an EMBL/GenBank/DDBJ whole genome shotgun (WGS) entry which is preliminary data.</text>
</comment>
<feature type="compositionally biased region" description="Polar residues" evidence="1">
    <location>
        <begin position="684"/>
        <end position="694"/>
    </location>
</feature>